<protein>
    <submittedName>
        <fullName evidence="1">Uncharacterized protein</fullName>
    </submittedName>
</protein>
<dbReference type="InterPro" id="IPR019249">
    <property type="entry name" value="DUF2226"/>
</dbReference>
<proteinExistence type="predicted"/>
<keyword evidence="2" id="KW-1185">Reference proteome</keyword>
<accession>A0A2A2H376</accession>
<dbReference type="Pfam" id="PF09987">
    <property type="entry name" value="DUF2226"/>
    <property type="match status" value="1"/>
</dbReference>
<reference evidence="1 2" key="1">
    <citation type="journal article" date="2017" name="BMC Genomics">
        <title>Genomic analysis of methanogenic archaea reveals a shift towards energy conservation.</title>
        <authorList>
            <person name="Gilmore S.P."/>
            <person name="Henske J.K."/>
            <person name="Sexton J.A."/>
            <person name="Solomon K.V."/>
            <person name="Seppala S."/>
            <person name="Yoo J.I."/>
            <person name="Huyett L.M."/>
            <person name="Pressman A."/>
            <person name="Cogan J.Z."/>
            <person name="Kivenson V."/>
            <person name="Peng X."/>
            <person name="Tan Y."/>
            <person name="Valentine D.L."/>
            <person name="O'Malley M.A."/>
        </authorList>
    </citation>
    <scope>NUCLEOTIDE SEQUENCE [LARGE SCALE GENOMIC DNA]</scope>
    <source>
        <strain evidence="1 2">M.o.H.</strain>
    </source>
</reference>
<gene>
    <name evidence="1" type="ORF">ASJ80_02015</name>
</gene>
<dbReference type="RefSeq" id="WP_069584175.1">
    <property type="nucleotide sequence ID" value="NZ_LMVM01000037.1"/>
</dbReference>
<evidence type="ECO:0000313" key="2">
    <source>
        <dbReference type="Proteomes" id="UP000217784"/>
    </source>
</evidence>
<name>A0A2A2H376_METBR</name>
<comment type="caution">
    <text evidence="1">The sequence shown here is derived from an EMBL/GenBank/DDBJ whole genome shotgun (WGS) entry which is preliminary data.</text>
</comment>
<organism evidence="1 2">
    <name type="scientific">Methanobacterium bryantii</name>
    <dbReference type="NCBI Taxonomy" id="2161"/>
    <lineage>
        <taxon>Archaea</taxon>
        <taxon>Methanobacteriati</taxon>
        <taxon>Methanobacteriota</taxon>
        <taxon>Methanomada group</taxon>
        <taxon>Methanobacteria</taxon>
        <taxon>Methanobacteriales</taxon>
        <taxon>Methanobacteriaceae</taxon>
        <taxon>Methanobacterium</taxon>
    </lineage>
</organism>
<evidence type="ECO:0000313" key="1">
    <source>
        <dbReference type="EMBL" id="PAV03760.1"/>
    </source>
</evidence>
<dbReference type="AlphaFoldDB" id="A0A2A2H376"/>
<dbReference type="Proteomes" id="UP000217784">
    <property type="component" value="Unassembled WGS sequence"/>
</dbReference>
<dbReference type="OrthoDB" id="67259at2157"/>
<sequence length="150" mass="17540">MWLPSDEPKNKLCGNKLDKSYLPLSGYMRVLNENYESILFLSDDLVVGAWYLNAKSLNELYENDAMEKVKILDESKIEIYETGEKLFKTILELNEECKLSLPIRIDMFWDKIGLNTTDSREELLSKYRINEPSVIDVDNLIKDYKSKTED</sequence>
<dbReference type="EMBL" id="LMVM01000037">
    <property type="protein sequence ID" value="PAV03760.1"/>
    <property type="molecule type" value="Genomic_DNA"/>
</dbReference>